<dbReference type="Gene3D" id="3.40.570.10">
    <property type="entry name" value="Extracellular Endonuclease, subunit A"/>
    <property type="match status" value="1"/>
</dbReference>
<protein>
    <recommendedName>
        <fullName evidence="1">Type VII secretion system protein EssD-like domain-containing protein</fullName>
    </recommendedName>
</protein>
<name>A0A0W0VBW7_9GAMM</name>
<organism evidence="2 3">
    <name type="scientific">Legionella jordanis</name>
    <dbReference type="NCBI Taxonomy" id="456"/>
    <lineage>
        <taxon>Bacteria</taxon>
        <taxon>Pseudomonadati</taxon>
        <taxon>Pseudomonadota</taxon>
        <taxon>Gammaproteobacteria</taxon>
        <taxon>Legionellales</taxon>
        <taxon>Legionellaceae</taxon>
        <taxon>Legionella</taxon>
    </lineage>
</organism>
<dbReference type="InterPro" id="IPR044927">
    <property type="entry name" value="Endonuclea_NS_2"/>
</dbReference>
<accession>A0A0W0VBW7</accession>
<evidence type="ECO:0000313" key="2">
    <source>
        <dbReference type="EMBL" id="KTD17598.1"/>
    </source>
</evidence>
<reference evidence="2 3" key="1">
    <citation type="submission" date="2015-11" db="EMBL/GenBank/DDBJ databases">
        <title>Genomic analysis of 38 Legionella species identifies large and diverse effector repertoires.</title>
        <authorList>
            <person name="Burstein D."/>
            <person name="Amaro F."/>
            <person name="Zusman T."/>
            <person name="Lifshitz Z."/>
            <person name="Cohen O."/>
            <person name="Gilbert J.A."/>
            <person name="Pupko T."/>
            <person name="Shuman H.A."/>
            <person name="Segal G."/>
        </authorList>
    </citation>
    <scope>NUCLEOTIDE SEQUENCE [LARGE SCALE GENOMIC DNA]</scope>
    <source>
        <strain evidence="2 3">BL-540</strain>
    </source>
</reference>
<sequence>MLEKIQNLIANLGKKSKAYVLNQKDWFNILIIYLQSNADERELLAKGVQPYAQMEVLDVFTSLEEQSELQGSKIPNFAKRVASVLPNISRLNLSKAEWLQLIRRTEEQDVKRLSSAFLLSCLSQIRRDAESLDLLQGRKQLPRHVKKAPAPEESTLHRVKRRRFRNDDSEDLPILFSDNNKENEPDLSNIKVRRIDILSPGTPLKGYPEVYRTPEKQTRVRKLYGHRTGLMDFTLFKALTPSPKKVQITVDDEETVKKKMPKLLFQQLEPLSFTATLEALKKRRGLKRRQGQNQLMGGSCQQVFAICGENIVIESQSKYHWSHLIAYFLGGMHSADNLVPATAASNYNVLEIIEQFIAEKLIKEDVSDVYITVSPVYIDGSNIPSTLLFNLKWLEHSVEHSEEIHINPRSHERVNKSMLKAIDAIRNLRNPDAEQMQVEDQGLKLTI</sequence>
<dbReference type="OrthoDB" id="5646774at2"/>
<dbReference type="Proteomes" id="UP000055035">
    <property type="component" value="Unassembled WGS sequence"/>
</dbReference>
<dbReference type="InterPro" id="IPR044929">
    <property type="entry name" value="DNA/RNA_non-sp_Endonuclease_sf"/>
</dbReference>
<keyword evidence="3" id="KW-1185">Reference proteome</keyword>
<dbReference type="AlphaFoldDB" id="A0A0W0VBW7"/>
<dbReference type="EMBL" id="LNYJ01000011">
    <property type="protein sequence ID" value="KTD17598.1"/>
    <property type="molecule type" value="Genomic_DNA"/>
</dbReference>
<proteinExistence type="predicted"/>
<comment type="caution">
    <text evidence="2">The sequence shown here is derived from an EMBL/GenBank/DDBJ whole genome shotgun (WGS) entry which is preliminary data.</text>
</comment>
<dbReference type="RefSeq" id="WP_058471339.1">
    <property type="nucleotide sequence ID" value="NZ_CAAAIC010000011.1"/>
</dbReference>
<dbReference type="PATRIC" id="fig|456.5.peg.2030"/>
<gene>
    <name evidence="2" type="ORF">Ljor_1904</name>
</gene>
<dbReference type="Pfam" id="PF13930">
    <property type="entry name" value="Endonuclea_NS_2"/>
    <property type="match status" value="1"/>
</dbReference>
<evidence type="ECO:0000313" key="3">
    <source>
        <dbReference type="Proteomes" id="UP000055035"/>
    </source>
</evidence>
<feature type="domain" description="Type VII secretion system protein EssD-like" evidence="1">
    <location>
        <begin position="313"/>
        <end position="387"/>
    </location>
</feature>
<evidence type="ECO:0000259" key="1">
    <source>
        <dbReference type="Pfam" id="PF13930"/>
    </source>
</evidence>
<dbReference type="STRING" id="456.Ljor_1904"/>